<dbReference type="EMBL" id="JAVREY010000041">
    <property type="protein sequence ID" value="MDT0466684.1"/>
    <property type="molecule type" value="Genomic_DNA"/>
</dbReference>
<proteinExistence type="predicted"/>
<dbReference type="Proteomes" id="UP001183809">
    <property type="component" value="Unassembled WGS sequence"/>
</dbReference>
<evidence type="ECO:0000256" key="1">
    <source>
        <dbReference type="SAM" id="MobiDB-lite"/>
    </source>
</evidence>
<feature type="compositionally biased region" description="Basic and acidic residues" evidence="1">
    <location>
        <begin position="148"/>
        <end position="161"/>
    </location>
</feature>
<keyword evidence="3" id="KW-1185">Reference proteome</keyword>
<comment type="caution">
    <text evidence="2">The sequence shown here is derived from an EMBL/GenBank/DDBJ whole genome shotgun (WGS) entry which is preliminary data.</text>
</comment>
<name>A0ABU2U0C8_9ACTN</name>
<evidence type="ECO:0000313" key="2">
    <source>
        <dbReference type="EMBL" id="MDT0466684.1"/>
    </source>
</evidence>
<dbReference type="RefSeq" id="WP_311698147.1">
    <property type="nucleotide sequence ID" value="NZ_JAVREY010000041.1"/>
</dbReference>
<accession>A0ABU2U0C8</accession>
<feature type="region of interest" description="Disordered" evidence="1">
    <location>
        <begin position="123"/>
        <end position="161"/>
    </location>
</feature>
<reference evidence="3" key="1">
    <citation type="submission" date="2023-07" db="EMBL/GenBank/DDBJ databases">
        <title>30 novel species of actinomycetes from the DSMZ collection.</title>
        <authorList>
            <person name="Nouioui I."/>
        </authorList>
    </citation>
    <scope>NUCLEOTIDE SEQUENCE [LARGE SCALE GENOMIC DNA]</scope>
    <source>
        <strain evidence="3">DSM 41699</strain>
    </source>
</reference>
<evidence type="ECO:0000313" key="3">
    <source>
        <dbReference type="Proteomes" id="UP001183809"/>
    </source>
</evidence>
<gene>
    <name evidence="2" type="ORF">RM764_27405</name>
</gene>
<organism evidence="2 3">
    <name type="scientific">Streptomyces gibsoniae</name>
    <dbReference type="NCBI Taxonomy" id="3075529"/>
    <lineage>
        <taxon>Bacteria</taxon>
        <taxon>Bacillati</taxon>
        <taxon>Actinomycetota</taxon>
        <taxon>Actinomycetes</taxon>
        <taxon>Kitasatosporales</taxon>
        <taxon>Streptomycetaceae</taxon>
        <taxon>Streptomyces</taxon>
    </lineage>
</organism>
<protein>
    <submittedName>
        <fullName evidence="2">Uncharacterized protein</fullName>
    </submittedName>
</protein>
<sequence length="161" mass="16370">MAVLGFLEWWRQLRACRFPAADDPPGSPAGSAAPPEAGPLIEEAHLVEEAHSPGEVGTGPPTTRLLLGTTCGSALLLSIAVSARMAPGLGPATLTPLTETVLAALGAAVVTALAARAGRVLRGRSGAAREPGVSGSPSPVDEPSPQPGRERPERREHGDVP</sequence>